<organism evidence="2 3">
    <name type="scientific">Plasmodiophora brassicae</name>
    <name type="common">Clubroot disease agent</name>
    <dbReference type="NCBI Taxonomy" id="37360"/>
    <lineage>
        <taxon>Eukaryota</taxon>
        <taxon>Sar</taxon>
        <taxon>Rhizaria</taxon>
        <taxon>Endomyxa</taxon>
        <taxon>Phytomyxea</taxon>
        <taxon>Plasmodiophorida</taxon>
        <taxon>Plasmodiophoridae</taxon>
        <taxon>Plasmodiophora</taxon>
    </lineage>
</organism>
<geneLocation type="mitochondrion" evidence="2"/>
<keyword evidence="2" id="KW-0496">Mitochondrion</keyword>
<dbReference type="Proteomes" id="UP000290189">
    <property type="component" value="Unassembled WGS sequence"/>
</dbReference>
<sequence length="702" mass="77660">MEQLHRPRVSDTVSYTLFGCPPEAELIGHANDIVGKDYIWQRDSFNVKVNDDGVGTGSVEFGDCVQDEWMVVYILRELSQRFPSLVIRVEDDDEQFILIEAANALPPWANPDVCRNRVFLANRRVHLIPPTISVGSLADGVRAVMSSPEDTVASDAVNAIISSRLQAFPDAAISSCQHYAICYLHARLCALLDSDPWLIAPIVEAFYHRDPIDLRVLRKMPSQSPSDYQWHSTRFTYCTFAQMDAQKFALPKAFADLFSSDVPAQQAAFDLGVKVMCGFEILLHTQQDIIKKGCVQALTDSRGRTLPEIWEDTAACKPPTPSPEFSRLRQDDASQWMTISEAEVDQMARSYAPDATADDIVRSMRSFLSRSSDLEGVQLESEPVSFDFSNFRSVFEEFDDENDSFYGSDLETGSDDLDEELPIDRPVDIDANLLENLLASYKAQAGLAGPVSNLMQSLGVHLPDDDDIHILLLQPKQAVWHPSRRFTCRVVPRCKTAIENSHCSEDELDSDDDVSSGSDDGQLASGGHRNSILHKHWSRLLSLLQYVFGFLHKQGSRLLSLLQHVFVIAFIVGTVLTTHPTTRVSNAVSCLESNSFRRNPCGIVAPGEIGIQAHPVADIRDFAAAGQEPPVPVDEAEQEASQVLIVPDIADSGGPDESTRNQPPVGNNSQTYGSRVLVHVAIDCSIAAMYSVCRILHSKTKL</sequence>
<feature type="region of interest" description="Disordered" evidence="1">
    <location>
        <begin position="651"/>
        <end position="670"/>
    </location>
</feature>
<dbReference type="PANTHER" id="PTHR13060">
    <property type="entry name" value="SGT1 PROTEIN HSGT1 SUPPRESSOR OF GCR2"/>
    <property type="match status" value="1"/>
</dbReference>
<accession>A0A3P3Y8K1</accession>
<reference evidence="2 3" key="1">
    <citation type="submission" date="2018-03" db="EMBL/GenBank/DDBJ databases">
        <authorList>
            <person name="Fogelqvist J."/>
        </authorList>
    </citation>
    <scope>NUCLEOTIDE SEQUENCE [LARGE SCALE GENOMIC DNA]</scope>
</reference>
<evidence type="ECO:0000313" key="3">
    <source>
        <dbReference type="Proteomes" id="UP000290189"/>
    </source>
</evidence>
<dbReference type="Pfam" id="PF07093">
    <property type="entry name" value="SGT1"/>
    <property type="match status" value="1"/>
</dbReference>
<proteinExistence type="predicted"/>
<dbReference type="AlphaFoldDB" id="A0A3P3Y8K1"/>
<gene>
    <name evidence="2" type="ORF">PLBR_LOCUS3525</name>
</gene>
<name>A0A3P3Y8K1_PLABS</name>
<feature type="compositionally biased region" description="Polar residues" evidence="1">
    <location>
        <begin position="660"/>
        <end position="670"/>
    </location>
</feature>
<dbReference type="InterPro" id="IPR010770">
    <property type="entry name" value="Ecd"/>
</dbReference>
<dbReference type="PANTHER" id="PTHR13060:SF0">
    <property type="entry name" value="PROTEIN ECDYSONELESS HOMOLOG"/>
    <property type="match status" value="1"/>
</dbReference>
<protein>
    <submittedName>
        <fullName evidence="2">Uncharacterized protein</fullName>
    </submittedName>
</protein>
<evidence type="ECO:0000256" key="1">
    <source>
        <dbReference type="SAM" id="MobiDB-lite"/>
    </source>
</evidence>
<evidence type="ECO:0000313" key="2">
    <source>
        <dbReference type="EMBL" id="SPQ96310.1"/>
    </source>
</evidence>
<dbReference type="EMBL" id="OVEO01000005">
    <property type="protein sequence ID" value="SPQ96310.1"/>
    <property type="molecule type" value="Genomic_DNA"/>
</dbReference>
<dbReference type="GO" id="GO:0005634">
    <property type="term" value="C:nucleus"/>
    <property type="evidence" value="ECO:0007669"/>
    <property type="project" value="TreeGrafter"/>
</dbReference>